<protein>
    <recommendedName>
        <fullName evidence="4">DUF1360 domain-containing protein</fullName>
    </recommendedName>
</protein>
<evidence type="ECO:0000313" key="3">
    <source>
        <dbReference type="Proteomes" id="UP000464404"/>
    </source>
</evidence>
<reference evidence="2 3" key="1">
    <citation type="submission" date="2019-12" db="EMBL/GenBank/DDBJ databases">
        <authorList>
            <person name="Garlena R.A."/>
            <person name="Russell D.A."/>
            <person name="Pope W.H."/>
            <person name="Jacobs-Sera D."/>
            <person name="Hatfull G.F."/>
        </authorList>
    </citation>
    <scope>NUCLEOTIDE SEQUENCE [LARGE SCALE GENOMIC DNA]</scope>
</reference>
<evidence type="ECO:0000256" key="1">
    <source>
        <dbReference type="SAM" id="Phobius"/>
    </source>
</evidence>
<keyword evidence="3" id="KW-1185">Reference proteome</keyword>
<dbReference type="EMBL" id="MN813693">
    <property type="protein sequence ID" value="QHB37745.1"/>
    <property type="molecule type" value="Genomic_DNA"/>
</dbReference>
<evidence type="ECO:0000313" key="2">
    <source>
        <dbReference type="EMBL" id="QHB37745.1"/>
    </source>
</evidence>
<dbReference type="Proteomes" id="UP000464404">
    <property type="component" value="Segment"/>
</dbReference>
<dbReference type="GeneID" id="60321364"/>
<accession>A0A6B9LFS4</accession>
<evidence type="ECO:0008006" key="4">
    <source>
        <dbReference type="Google" id="ProtNLM"/>
    </source>
</evidence>
<keyword evidence="1" id="KW-0472">Membrane</keyword>
<sequence>MTLVVLLVWFLAVARVTRLINADSILDRPRLWVAGRAVDARRDATEADQLGQAVRFVLLDRRAKRWETFLAFLQCPWCVGMWLALLSAWAPMILLSWFSRPWYLDVVVYLALALACSHLVGVSARFADTEEISIEDDDAA</sequence>
<feature type="transmembrane region" description="Helical" evidence="1">
    <location>
        <begin position="69"/>
        <end position="90"/>
    </location>
</feature>
<keyword evidence="1" id="KW-1133">Transmembrane helix</keyword>
<name>A0A6B9LFS4_9CAUD</name>
<dbReference type="KEGG" id="vg:60321364"/>
<feature type="transmembrane region" description="Helical" evidence="1">
    <location>
        <begin position="102"/>
        <end position="120"/>
    </location>
</feature>
<organism evidence="2 3">
    <name type="scientific">Mycobacterium phage Imvubu</name>
    <dbReference type="NCBI Taxonomy" id="2686233"/>
    <lineage>
        <taxon>Viruses</taxon>
        <taxon>Duplodnaviria</taxon>
        <taxon>Heunggongvirae</taxon>
        <taxon>Uroviricota</taxon>
        <taxon>Caudoviricetes</taxon>
        <taxon>Bclasvirinae</taxon>
        <taxon>Imvubuvirus</taxon>
        <taxon>Imvubuvirus imvubu</taxon>
    </lineage>
</organism>
<proteinExistence type="predicted"/>
<dbReference type="RefSeq" id="YP_009949954.1">
    <property type="nucleotide sequence ID" value="NC_051586.1"/>
</dbReference>
<keyword evidence="1" id="KW-0812">Transmembrane</keyword>
<gene>
    <name evidence="2" type="primary">4</name>
    <name evidence="2" type="ORF">PBI_IMVUBU_4</name>
</gene>